<dbReference type="PROSITE" id="PS50118">
    <property type="entry name" value="HMG_BOX_2"/>
    <property type="match status" value="1"/>
</dbReference>
<dbReference type="Proteomes" id="UP000261580">
    <property type="component" value="Unassembled WGS sequence"/>
</dbReference>
<evidence type="ECO:0000256" key="4">
    <source>
        <dbReference type="ARBA" id="ARBA00023163"/>
    </source>
</evidence>
<dbReference type="GO" id="GO:0000981">
    <property type="term" value="F:DNA-binding transcription factor activity, RNA polymerase II-specific"/>
    <property type="evidence" value="ECO:0007669"/>
    <property type="project" value="TreeGrafter"/>
</dbReference>
<dbReference type="FunFam" id="1.10.30.10:FF:000075">
    <property type="entry name" value="Capicua transcriptional repressor a"/>
    <property type="match status" value="1"/>
</dbReference>
<dbReference type="PANTHER" id="PTHR13059">
    <property type="entry name" value="HMG-BOX TRANSCRIPTION FACTOR BBX"/>
    <property type="match status" value="1"/>
</dbReference>
<keyword evidence="7" id="KW-0812">Transmembrane</keyword>
<dbReference type="PANTHER" id="PTHR13059:SF14">
    <property type="entry name" value="PROTEIN CAPICUA HOMOLOG ISOFORM X1"/>
    <property type="match status" value="1"/>
</dbReference>
<dbReference type="InterPro" id="IPR052412">
    <property type="entry name" value="CC-Dev_Transcription_Reg"/>
</dbReference>
<dbReference type="GO" id="GO:0000977">
    <property type="term" value="F:RNA polymerase II transcription regulatory region sequence-specific DNA binding"/>
    <property type="evidence" value="ECO:0007669"/>
    <property type="project" value="TreeGrafter"/>
</dbReference>
<sequence>MSKVVLTKESLVFLLSSSPVIFSVSLCFLSMQSFVDGYYFLNCGKTSGQRIEPQTEESPLNSRLSQSLSFTFLFVWMQVFPGFGQRSIREKDHIRRPMNAFMIFSKRHRALVHQRHPNQDNRTVSKILGEWWYALGPNEKQQYHDLAFQVNKHP</sequence>
<keyword evidence="1" id="KW-0597">Phosphoprotein</keyword>
<evidence type="ECO:0000313" key="10">
    <source>
        <dbReference type="Proteomes" id="UP000261580"/>
    </source>
</evidence>
<feature type="transmembrane region" description="Helical" evidence="7">
    <location>
        <begin position="12"/>
        <end position="31"/>
    </location>
</feature>
<keyword evidence="10" id="KW-1185">Reference proteome</keyword>
<dbReference type="SUPFAM" id="SSF47095">
    <property type="entry name" value="HMG-box"/>
    <property type="match status" value="1"/>
</dbReference>
<organism evidence="9 10">
    <name type="scientific">Neolamprologus brichardi</name>
    <name type="common">Fairy cichlid</name>
    <name type="synonym">Lamprologus brichardi</name>
    <dbReference type="NCBI Taxonomy" id="32507"/>
    <lineage>
        <taxon>Eukaryota</taxon>
        <taxon>Metazoa</taxon>
        <taxon>Chordata</taxon>
        <taxon>Craniata</taxon>
        <taxon>Vertebrata</taxon>
        <taxon>Euteleostomi</taxon>
        <taxon>Actinopterygii</taxon>
        <taxon>Neopterygii</taxon>
        <taxon>Teleostei</taxon>
        <taxon>Neoteleostei</taxon>
        <taxon>Acanthomorphata</taxon>
        <taxon>Ovalentaria</taxon>
        <taxon>Cichlomorphae</taxon>
        <taxon>Cichliformes</taxon>
        <taxon>Cichlidae</taxon>
        <taxon>African cichlids</taxon>
        <taxon>Pseudocrenilabrinae</taxon>
        <taxon>Lamprologini</taxon>
        <taxon>Neolamprologus</taxon>
    </lineage>
</organism>
<dbReference type="STRING" id="32507.ENSNBRP00000024210"/>
<dbReference type="AlphaFoldDB" id="A0A3Q4HL53"/>
<keyword evidence="3 6" id="KW-0238">DNA-binding</keyword>
<evidence type="ECO:0000256" key="5">
    <source>
        <dbReference type="ARBA" id="ARBA00023242"/>
    </source>
</evidence>
<evidence type="ECO:0000313" key="9">
    <source>
        <dbReference type="Ensembl" id="ENSNBRP00000024210.1"/>
    </source>
</evidence>
<dbReference type="GeneTree" id="ENSGT00940000159960"/>
<keyword evidence="7" id="KW-0472">Membrane</keyword>
<evidence type="ECO:0000256" key="7">
    <source>
        <dbReference type="SAM" id="Phobius"/>
    </source>
</evidence>
<evidence type="ECO:0000256" key="6">
    <source>
        <dbReference type="PROSITE-ProRule" id="PRU00267"/>
    </source>
</evidence>
<dbReference type="Gene3D" id="1.10.30.10">
    <property type="entry name" value="High mobility group box domain"/>
    <property type="match status" value="1"/>
</dbReference>
<name>A0A3Q4HL53_NEOBR</name>
<feature type="domain" description="HMG box" evidence="8">
    <location>
        <begin position="94"/>
        <end position="154"/>
    </location>
</feature>
<evidence type="ECO:0000256" key="1">
    <source>
        <dbReference type="ARBA" id="ARBA00022553"/>
    </source>
</evidence>
<dbReference type="InterPro" id="IPR009071">
    <property type="entry name" value="HMG_box_dom"/>
</dbReference>
<keyword evidence="7" id="KW-1133">Transmembrane helix</keyword>
<proteinExistence type="predicted"/>
<dbReference type="Ensembl" id="ENSNBRT00000024842.1">
    <property type="protein sequence ID" value="ENSNBRP00000024210.1"/>
    <property type="gene ID" value="ENSNBRG00000018520.1"/>
</dbReference>
<evidence type="ECO:0000256" key="3">
    <source>
        <dbReference type="ARBA" id="ARBA00023125"/>
    </source>
</evidence>
<keyword evidence="2" id="KW-0805">Transcription regulation</keyword>
<evidence type="ECO:0000259" key="8">
    <source>
        <dbReference type="PROSITE" id="PS50118"/>
    </source>
</evidence>
<dbReference type="SMART" id="SM00398">
    <property type="entry name" value="HMG"/>
    <property type="match status" value="1"/>
</dbReference>
<keyword evidence="4" id="KW-0804">Transcription</keyword>
<dbReference type="GO" id="GO:0005634">
    <property type="term" value="C:nucleus"/>
    <property type="evidence" value="ECO:0007669"/>
    <property type="project" value="UniProtKB-UniRule"/>
</dbReference>
<dbReference type="InterPro" id="IPR036910">
    <property type="entry name" value="HMG_box_dom_sf"/>
</dbReference>
<accession>A0A3Q4HL53</accession>
<reference evidence="9" key="1">
    <citation type="submission" date="2025-08" db="UniProtKB">
        <authorList>
            <consortium name="Ensembl"/>
        </authorList>
    </citation>
    <scope>IDENTIFICATION</scope>
</reference>
<feature type="DNA-binding region" description="HMG box" evidence="6">
    <location>
        <begin position="94"/>
        <end position="154"/>
    </location>
</feature>
<keyword evidence="5 6" id="KW-0539">Nucleus</keyword>
<dbReference type="Bgee" id="ENSNBRG00000018520">
    <property type="expression patterns" value="Expressed in blood and 8 other cell types or tissues"/>
</dbReference>
<dbReference type="Pfam" id="PF00505">
    <property type="entry name" value="HMG_box"/>
    <property type="match status" value="1"/>
</dbReference>
<evidence type="ECO:0000256" key="2">
    <source>
        <dbReference type="ARBA" id="ARBA00023015"/>
    </source>
</evidence>
<protein>
    <recommendedName>
        <fullName evidence="8">HMG box domain-containing protein</fullName>
    </recommendedName>
</protein>
<reference evidence="9" key="2">
    <citation type="submission" date="2025-09" db="UniProtKB">
        <authorList>
            <consortium name="Ensembl"/>
        </authorList>
    </citation>
    <scope>IDENTIFICATION</scope>
</reference>